<evidence type="ECO:0000256" key="1">
    <source>
        <dbReference type="SAM" id="SignalP"/>
    </source>
</evidence>
<evidence type="ECO:0000313" key="3">
    <source>
        <dbReference type="Proteomes" id="UP000219336"/>
    </source>
</evidence>
<dbReference type="AlphaFoldDB" id="A0A240ENZ1"/>
<evidence type="ECO:0000313" key="2">
    <source>
        <dbReference type="EMBL" id="SNX49725.1"/>
    </source>
</evidence>
<reference evidence="3" key="1">
    <citation type="submission" date="2016-06" db="EMBL/GenBank/DDBJ databases">
        <authorList>
            <person name="Rodrigo-Torres L."/>
            <person name="Arahal R.D."/>
            <person name="Lucena T."/>
        </authorList>
    </citation>
    <scope>NUCLEOTIDE SEQUENCE [LARGE SCALE GENOMIC DNA]</scope>
    <source>
        <strain evidence="3">CECT8203</strain>
    </source>
</reference>
<evidence type="ECO:0008006" key="4">
    <source>
        <dbReference type="Google" id="ProtNLM"/>
    </source>
</evidence>
<dbReference type="EMBL" id="OANU01000073">
    <property type="protein sequence ID" value="SNX49725.1"/>
    <property type="molecule type" value="Genomic_DNA"/>
</dbReference>
<dbReference type="Proteomes" id="UP000219336">
    <property type="component" value="Unassembled WGS sequence"/>
</dbReference>
<proteinExistence type="predicted"/>
<feature type="chain" id="PRO_5013280766" description="DUF3108 domain-containing protein" evidence="1">
    <location>
        <begin position="28"/>
        <end position="270"/>
    </location>
</feature>
<gene>
    <name evidence="2" type="ORF">VTH8203_03373</name>
</gene>
<keyword evidence="1" id="KW-0732">Signal</keyword>
<keyword evidence="3" id="KW-1185">Reference proteome</keyword>
<dbReference type="RefSeq" id="WP_096994733.1">
    <property type="nucleotide sequence ID" value="NZ_JBHSII010000001.1"/>
</dbReference>
<dbReference type="PROSITE" id="PS51257">
    <property type="entry name" value="PROKAR_LIPOPROTEIN"/>
    <property type="match status" value="1"/>
</dbReference>
<accession>A0A240ENZ1</accession>
<feature type="signal peptide" evidence="1">
    <location>
        <begin position="1"/>
        <end position="27"/>
    </location>
</feature>
<protein>
    <recommendedName>
        <fullName evidence="4">DUF3108 domain-containing protein</fullName>
    </recommendedName>
</protein>
<name>A0A240ENZ1_9VIBR</name>
<sequence length="270" mass="30281">MRFHSWYYSTMLTLAACHTLWLGSAFANTTVAQAVSLEQDATNLKTCQNRYDYGIYLGGIHTGSMQRIETWYEATPGQPEHNQAEARVKSGTVESYSRASILGIGTRYRQKAQLVQSSGTGDYLTTTFYQKVSGFRSRTMNVTFSENGSESEVDLNGEVTHYTNHGQPLRDVDTLSIQIRHLVMQGKTTFNLTRQATDGPEPYHYQVLGAKSLTLPPWGALDVIQVEQTGAEEVTFWFAPSLQFALVQAKYHGFLFDATMELETMEVQCP</sequence>
<dbReference type="OrthoDB" id="5875477at2"/>
<organism evidence="2 3">
    <name type="scientific">Vibrio thalassae</name>
    <dbReference type="NCBI Taxonomy" id="1243014"/>
    <lineage>
        <taxon>Bacteria</taxon>
        <taxon>Pseudomonadati</taxon>
        <taxon>Pseudomonadota</taxon>
        <taxon>Gammaproteobacteria</taxon>
        <taxon>Vibrionales</taxon>
        <taxon>Vibrionaceae</taxon>
        <taxon>Vibrio</taxon>
    </lineage>
</organism>